<name>A0A381W5L6_9ZZZZ</name>
<comment type="cofactor">
    <cofactor evidence="1">
        <name>pyridoxal 5'-phosphate</name>
        <dbReference type="ChEBI" id="CHEBI:597326"/>
    </cofactor>
</comment>
<feature type="domain" description="Aminotransferase class I/classII large" evidence="3">
    <location>
        <begin position="53"/>
        <end position="401"/>
    </location>
</feature>
<organism evidence="4">
    <name type="scientific">marine metagenome</name>
    <dbReference type="NCBI Taxonomy" id="408172"/>
    <lineage>
        <taxon>unclassified sequences</taxon>
        <taxon>metagenomes</taxon>
        <taxon>ecological metagenomes</taxon>
    </lineage>
</organism>
<dbReference type="EMBL" id="UINC01010633">
    <property type="protein sequence ID" value="SVA47227.1"/>
    <property type="molecule type" value="Genomic_DNA"/>
</dbReference>
<dbReference type="InterPro" id="IPR050087">
    <property type="entry name" value="AON_synthase_class-II"/>
</dbReference>
<dbReference type="InterPro" id="IPR015424">
    <property type="entry name" value="PyrdxlP-dep_Trfase"/>
</dbReference>
<dbReference type="InterPro" id="IPR004839">
    <property type="entry name" value="Aminotransferase_I/II_large"/>
</dbReference>
<dbReference type="Gene3D" id="3.90.1150.10">
    <property type="entry name" value="Aspartate Aminotransferase, domain 1"/>
    <property type="match status" value="1"/>
</dbReference>
<gene>
    <name evidence="4" type="ORF">METZ01_LOCUS100081</name>
</gene>
<reference evidence="4" key="1">
    <citation type="submission" date="2018-05" db="EMBL/GenBank/DDBJ databases">
        <authorList>
            <person name="Lanie J.A."/>
            <person name="Ng W.-L."/>
            <person name="Kazmierczak K.M."/>
            <person name="Andrzejewski T.M."/>
            <person name="Davidsen T.M."/>
            <person name="Wayne K.J."/>
            <person name="Tettelin H."/>
            <person name="Glass J.I."/>
            <person name="Rusch D."/>
            <person name="Podicherti R."/>
            <person name="Tsui H.-C.T."/>
            <person name="Winkler M.E."/>
        </authorList>
    </citation>
    <scope>NUCLEOTIDE SEQUENCE</scope>
</reference>
<dbReference type="InterPro" id="IPR015422">
    <property type="entry name" value="PyrdxlP-dep_Trfase_small"/>
</dbReference>
<dbReference type="PANTHER" id="PTHR13693">
    <property type="entry name" value="CLASS II AMINOTRANSFERASE/8-AMINO-7-OXONONANOATE SYNTHASE"/>
    <property type="match status" value="1"/>
</dbReference>
<dbReference type="GO" id="GO:0030170">
    <property type="term" value="F:pyridoxal phosphate binding"/>
    <property type="evidence" value="ECO:0007669"/>
    <property type="project" value="InterPro"/>
</dbReference>
<accession>A0A381W5L6</accession>
<evidence type="ECO:0000256" key="1">
    <source>
        <dbReference type="ARBA" id="ARBA00001933"/>
    </source>
</evidence>
<evidence type="ECO:0000256" key="2">
    <source>
        <dbReference type="ARBA" id="ARBA00022679"/>
    </source>
</evidence>
<dbReference type="AlphaFoldDB" id="A0A381W5L6"/>
<dbReference type="Gene3D" id="3.40.640.10">
    <property type="entry name" value="Type I PLP-dependent aspartate aminotransferase-like (Major domain)"/>
    <property type="match status" value="1"/>
</dbReference>
<evidence type="ECO:0000313" key="4">
    <source>
        <dbReference type="EMBL" id="SVA47227.1"/>
    </source>
</evidence>
<keyword evidence="2" id="KW-0808">Transferase</keyword>
<protein>
    <recommendedName>
        <fullName evidence="3">Aminotransferase class I/classII large domain-containing protein</fullName>
    </recommendedName>
</protein>
<proteinExistence type="predicted"/>
<dbReference type="Pfam" id="PF00155">
    <property type="entry name" value="Aminotran_1_2"/>
    <property type="match status" value="1"/>
</dbReference>
<dbReference type="InterPro" id="IPR015421">
    <property type="entry name" value="PyrdxlP-dep_Trfase_major"/>
</dbReference>
<dbReference type="GO" id="GO:0016740">
    <property type="term" value="F:transferase activity"/>
    <property type="evidence" value="ECO:0007669"/>
    <property type="project" value="UniProtKB-KW"/>
</dbReference>
<evidence type="ECO:0000259" key="3">
    <source>
        <dbReference type="Pfam" id="PF00155"/>
    </source>
</evidence>
<sequence>MPSDRLAHALDAHVSVLHEQGTAKGKETVVTAVRRAEGDRGPRFLLEGEGEKEFIRMNSNSYLGLGLHPEVIEAEEVGSAVFGAGPGAVRFISGSYVVHVDLERELAAFHKREAAMVFSSAYGTIVSVLAAMTTADTVLVSDELNHNCIINAMRMCRPGGKVVYPHLDIDALDRALAEWAGKVKRALIVTDGIFSMRGDHAPVDEIMEIAEGWDDAYEENVVVLVDDSHGVGAFGVTGRGAEEYTNSRPVDVLVGTLGKAFGVNGGYVTSSQAVVNFLRERSPTYIYSNPITAGEATAARKSVQIVDSEEGQVLLEKLRGLTRRFMEGLDRIGIETIPGEHPVVPLMIRDTHRTRILTDYLYQNGVLVTGLSYPVVPKGDEEIRAQINADHTESDIDHVLSLLEGYDG</sequence>
<dbReference type="SUPFAM" id="SSF53383">
    <property type="entry name" value="PLP-dependent transferases"/>
    <property type="match status" value="1"/>
</dbReference>